<dbReference type="Pfam" id="PF13531">
    <property type="entry name" value="SBP_bac_11"/>
    <property type="match status" value="1"/>
</dbReference>
<keyword evidence="3 6" id="KW-0479">Metal-binding</keyword>
<dbReference type="InterPro" id="IPR050682">
    <property type="entry name" value="ModA/WtpA"/>
</dbReference>
<evidence type="ECO:0000256" key="1">
    <source>
        <dbReference type="ARBA" id="ARBA00009175"/>
    </source>
</evidence>
<dbReference type="SUPFAM" id="SSF53850">
    <property type="entry name" value="Periplasmic binding protein-like II"/>
    <property type="match status" value="1"/>
</dbReference>
<reference evidence="8" key="2">
    <citation type="submission" date="2022-10" db="EMBL/GenBank/DDBJ databases">
        <authorList>
            <person name="Trinh H.N."/>
        </authorList>
    </citation>
    <scope>NUCLEOTIDE SEQUENCE</scope>
    <source>
        <strain evidence="8">RN2-1</strain>
    </source>
</reference>
<gene>
    <name evidence="8" type="primary">modA</name>
    <name evidence="8" type="ORF">OL599_03615</name>
</gene>
<comment type="similarity">
    <text evidence="1">Belongs to the bacterial solute-binding protein ModA family.</text>
</comment>
<feature type="chain" id="PRO_5041215670" evidence="7">
    <location>
        <begin position="19"/>
        <end position="249"/>
    </location>
</feature>
<feature type="binding site" evidence="6">
    <location>
        <position position="186"/>
    </location>
    <ligand>
        <name>molybdate</name>
        <dbReference type="ChEBI" id="CHEBI:36264"/>
    </ligand>
</feature>
<sequence>MRYLVLVALLLLPLRAMAQDLTIFAAASLTEALRDVGKIWEGQGGAKLRFNFAASSALARQMDQGAVANVFASADQQWMDWTQQRNLIATDTRRTLLGNTLVLVMPKDRVRPVQIGPGWDLMALLGADGRLATGDPANVPAGIYARQALTHLGLWAQAEPRLARSDSVRSALLLVERGEAPAGIVYATDAAVAPGVAIAGTFPADTHEPVTYPFAVTRAGDTPQARAFLDFLAGPEAKAAFARRGFKAE</sequence>
<dbReference type="FunFam" id="3.40.190.10:FF:000035">
    <property type="entry name" value="Molybdate ABC transporter substrate-binding protein"/>
    <property type="match status" value="1"/>
</dbReference>
<dbReference type="NCBIfam" id="NF007958">
    <property type="entry name" value="PRK10677.1"/>
    <property type="match status" value="1"/>
</dbReference>
<feature type="binding site" evidence="6">
    <location>
        <position position="168"/>
    </location>
    <ligand>
        <name>molybdate</name>
        <dbReference type="ChEBI" id="CHEBI:36264"/>
    </ligand>
</feature>
<name>A0AA41YJE1_9PROT</name>
<dbReference type="PIRSF" id="PIRSF004846">
    <property type="entry name" value="ModA"/>
    <property type="match status" value="1"/>
</dbReference>
<organism evidence="8 9">
    <name type="scientific">Limobrevibacterium gyesilva</name>
    <dbReference type="NCBI Taxonomy" id="2991712"/>
    <lineage>
        <taxon>Bacteria</taxon>
        <taxon>Pseudomonadati</taxon>
        <taxon>Pseudomonadota</taxon>
        <taxon>Alphaproteobacteria</taxon>
        <taxon>Acetobacterales</taxon>
        <taxon>Acetobacteraceae</taxon>
        <taxon>Limobrevibacterium</taxon>
    </lineage>
</organism>
<dbReference type="GO" id="GO:0030973">
    <property type="term" value="F:molybdate ion binding"/>
    <property type="evidence" value="ECO:0007669"/>
    <property type="project" value="TreeGrafter"/>
</dbReference>
<dbReference type="PANTHER" id="PTHR30632">
    <property type="entry name" value="MOLYBDATE-BINDING PERIPLASMIC PROTEIN"/>
    <property type="match status" value="1"/>
</dbReference>
<dbReference type="EMBL" id="JAPDNT010000001">
    <property type="protein sequence ID" value="MCW3473655.1"/>
    <property type="molecule type" value="Genomic_DNA"/>
</dbReference>
<dbReference type="RefSeq" id="WP_264712235.1">
    <property type="nucleotide sequence ID" value="NZ_JAPDNT010000001.1"/>
</dbReference>
<dbReference type="NCBIfam" id="TIGR01256">
    <property type="entry name" value="modA"/>
    <property type="match status" value="1"/>
</dbReference>
<comment type="subunit">
    <text evidence="5">The complex is composed of two ATP-binding proteins (ModC), two transmembrane proteins (ModB) and a solute-binding protein (ModA).</text>
</comment>
<proteinExistence type="inferred from homology"/>
<dbReference type="GO" id="GO:0046872">
    <property type="term" value="F:metal ion binding"/>
    <property type="evidence" value="ECO:0007669"/>
    <property type="project" value="UniProtKB-KW"/>
</dbReference>
<accession>A0AA41YJE1</accession>
<evidence type="ECO:0000256" key="6">
    <source>
        <dbReference type="PIRSR" id="PIRSR004846-1"/>
    </source>
</evidence>
<comment type="caution">
    <text evidence="8">The sequence shown here is derived from an EMBL/GenBank/DDBJ whole genome shotgun (WGS) entry which is preliminary data.</text>
</comment>
<keyword evidence="9" id="KW-1185">Reference proteome</keyword>
<protein>
    <submittedName>
        <fullName evidence="8">Molybdate ABC transporter substrate-binding protein</fullName>
    </submittedName>
</protein>
<feature type="binding site" evidence="6">
    <location>
        <position position="28"/>
    </location>
    <ligand>
        <name>molybdate</name>
        <dbReference type="ChEBI" id="CHEBI:36264"/>
    </ligand>
</feature>
<dbReference type="InterPro" id="IPR005950">
    <property type="entry name" value="ModA"/>
</dbReference>
<reference evidence="8" key="1">
    <citation type="submission" date="2022-09" db="EMBL/GenBank/DDBJ databases">
        <title>Rhodovastum sp. nov. RN2-1 isolated from soil in Seongnam, South Korea.</title>
        <authorList>
            <person name="Le N.T."/>
        </authorList>
    </citation>
    <scope>NUCLEOTIDE SEQUENCE</scope>
    <source>
        <strain evidence="8">RN2-1</strain>
    </source>
</reference>
<keyword evidence="4 7" id="KW-0732">Signal</keyword>
<evidence type="ECO:0000256" key="2">
    <source>
        <dbReference type="ARBA" id="ARBA00022505"/>
    </source>
</evidence>
<evidence type="ECO:0000256" key="3">
    <source>
        <dbReference type="ARBA" id="ARBA00022723"/>
    </source>
</evidence>
<evidence type="ECO:0000256" key="5">
    <source>
        <dbReference type="ARBA" id="ARBA00062515"/>
    </source>
</evidence>
<dbReference type="PANTHER" id="PTHR30632:SF17">
    <property type="entry name" value="MOLYBDATE-BINDING PROTEIN MODA"/>
    <property type="match status" value="1"/>
</dbReference>
<dbReference type="Proteomes" id="UP001165679">
    <property type="component" value="Unassembled WGS sequence"/>
</dbReference>
<keyword evidence="2 6" id="KW-0500">Molybdenum</keyword>
<evidence type="ECO:0000313" key="8">
    <source>
        <dbReference type="EMBL" id="MCW3473655.1"/>
    </source>
</evidence>
<dbReference type="Gene3D" id="3.40.190.10">
    <property type="entry name" value="Periplasmic binding protein-like II"/>
    <property type="match status" value="2"/>
</dbReference>
<feature type="signal peptide" evidence="7">
    <location>
        <begin position="1"/>
        <end position="18"/>
    </location>
</feature>
<dbReference type="CDD" id="cd13536">
    <property type="entry name" value="PBP2_EcModA"/>
    <property type="match status" value="1"/>
</dbReference>
<feature type="binding site" evidence="6">
    <location>
        <position position="141"/>
    </location>
    <ligand>
        <name>molybdate</name>
        <dbReference type="ChEBI" id="CHEBI:36264"/>
    </ligand>
</feature>
<dbReference type="AlphaFoldDB" id="A0AA41YJE1"/>
<dbReference type="GO" id="GO:0030288">
    <property type="term" value="C:outer membrane-bounded periplasmic space"/>
    <property type="evidence" value="ECO:0007669"/>
    <property type="project" value="TreeGrafter"/>
</dbReference>
<feature type="binding site" evidence="6">
    <location>
        <position position="55"/>
    </location>
    <ligand>
        <name>molybdate</name>
        <dbReference type="ChEBI" id="CHEBI:36264"/>
    </ligand>
</feature>
<dbReference type="GO" id="GO:0015689">
    <property type="term" value="P:molybdate ion transport"/>
    <property type="evidence" value="ECO:0007669"/>
    <property type="project" value="InterPro"/>
</dbReference>
<evidence type="ECO:0000256" key="4">
    <source>
        <dbReference type="ARBA" id="ARBA00022729"/>
    </source>
</evidence>
<dbReference type="GO" id="GO:1901359">
    <property type="term" value="F:tungstate binding"/>
    <property type="evidence" value="ECO:0007669"/>
    <property type="project" value="UniProtKB-ARBA"/>
</dbReference>
<evidence type="ECO:0000313" key="9">
    <source>
        <dbReference type="Proteomes" id="UP001165679"/>
    </source>
</evidence>
<evidence type="ECO:0000256" key="7">
    <source>
        <dbReference type="SAM" id="SignalP"/>
    </source>
</evidence>